<organism evidence="6 7">
    <name type="scientific">Paenibacillus chitinolyticus</name>
    <dbReference type="NCBI Taxonomy" id="79263"/>
    <lineage>
        <taxon>Bacteria</taxon>
        <taxon>Bacillati</taxon>
        <taxon>Bacillota</taxon>
        <taxon>Bacilli</taxon>
        <taxon>Bacillales</taxon>
        <taxon>Paenibacillaceae</taxon>
        <taxon>Paenibacillus</taxon>
    </lineage>
</organism>
<protein>
    <submittedName>
        <fullName evidence="5 6">Transcriptional regulator</fullName>
    </submittedName>
</protein>
<dbReference type="PROSITE" id="PS51118">
    <property type="entry name" value="HTH_HXLR"/>
    <property type="match status" value="1"/>
</dbReference>
<dbReference type="OrthoDB" id="9791143at2"/>
<dbReference type="SUPFAM" id="SSF46785">
    <property type="entry name" value="Winged helix' DNA-binding domain"/>
    <property type="match status" value="1"/>
</dbReference>
<dbReference type="InterPro" id="IPR036390">
    <property type="entry name" value="WH_DNA-bd_sf"/>
</dbReference>
<dbReference type="InterPro" id="IPR002577">
    <property type="entry name" value="HTH_HxlR"/>
</dbReference>
<evidence type="ECO:0000313" key="7">
    <source>
        <dbReference type="Proteomes" id="UP000288943"/>
    </source>
</evidence>
<dbReference type="Proteomes" id="UP001527202">
    <property type="component" value="Unassembled WGS sequence"/>
</dbReference>
<evidence type="ECO:0000259" key="4">
    <source>
        <dbReference type="PROSITE" id="PS51118"/>
    </source>
</evidence>
<dbReference type="RefSeq" id="WP_042226346.1">
    <property type="nucleotide sequence ID" value="NZ_CP026520.1"/>
</dbReference>
<evidence type="ECO:0000313" key="8">
    <source>
        <dbReference type="Proteomes" id="UP001527202"/>
    </source>
</evidence>
<proteinExistence type="predicted"/>
<name>A0A410WXY4_9BACL</name>
<dbReference type="PANTHER" id="PTHR33204:SF29">
    <property type="entry name" value="TRANSCRIPTIONAL REGULATOR"/>
    <property type="match status" value="1"/>
</dbReference>
<dbReference type="PANTHER" id="PTHR33204">
    <property type="entry name" value="TRANSCRIPTIONAL REGULATOR, MARR FAMILY"/>
    <property type="match status" value="1"/>
</dbReference>
<dbReference type="InterPro" id="IPR036388">
    <property type="entry name" value="WH-like_DNA-bd_sf"/>
</dbReference>
<evidence type="ECO:0000256" key="3">
    <source>
        <dbReference type="ARBA" id="ARBA00023163"/>
    </source>
</evidence>
<keyword evidence="2" id="KW-0238">DNA-binding</keyword>
<feature type="domain" description="HTH hxlR-type" evidence="4">
    <location>
        <begin position="11"/>
        <end position="109"/>
    </location>
</feature>
<dbReference type="EMBL" id="CP026520">
    <property type="protein sequence ID" value="QAV19316.1"/>
    <property type="molecule type" value="Genomic_DNA"/>
</dbReference>
<evidence type="ECO:0000313" key="6">
    <source>
        <dbReference type="EMBL" id="QAV19316.1"/>
    </source>
</evidence>
<reference evidence="6 7" key="1">
    <citation type="submission" date="2018-01" db="EMBL/GenBank/DDBJ databases">
        <title>The whole genome sequencing and assembly of Paenibacillus chitinolyticus KCCM 41400 strain.</title>
        <authorList>
            <person name="Kim J.-Y."/>
            <person name="Park M.-K."/>
            <person name="Lee Y.-J."/>
            <person name="Yi H."/>
            <person name="Bahn Y.-S."/>
            <person name="Kim J.F."/>
            <person name="Lee D.-W."/>
        </authorList>
    </citation>
    <scope>NUCLEOTIDE SEQUENCE [LARGE SCALE GENOMIC DNA]</scope>
    <source>
        <strain evidence="6 7">KCCM 41400</strain>
    </source>
</reference>
<keyword evidence="3" id="KW-0804">Transcription</keyword>
<accession>A0A410WXY4</accession>
<dbReference type="GeneID" id="95376540"/>
<dbReference type="KEGG" id="pchi:PC41400_17220"/>
<dbReference type="Pfam" id="PF01638">
    <property type="entry name" value="HxlR"/>
    <property type="match status" value="1"/>
</dbReference>
<keyword evidence="1" id="KW-0805">Transcription regulation</keyword>
<reference evidence="5 8" key="2">
    <citation type="submission" date="2022-05" db="EMBL/GenBank/DDBJ databases">
        <title>Genome Sequencing of Bee-Associated Microbes.</title>
        <authorList>
            <person name="Dunlap C."/>
        </authorList>
    </citation>
    <scope>NUCLEOTIDE SEQUENCE [LARGE SCALE GENOMIC DNA]</scope>
    <source>
        <strain evidence="5 8">NRRL B-23120</strain>
    </source>
</reference>
<keyword evidence="8" id="KW-1185">Reference proteome</keyword>
<evidence type="ECO:0000256" key="1">
    <source>
        <dbReference type="ARBA" id="ARBA00023015"/>
    </source>
</evidence>
<sequence length="131" mass="14970">MITFRDKTYRCTSEIILGLVSGKWKISILNHLSKGPVRFNQLQRLLPDATQRMLTMQLRMLESDGLIIRKVYPVSPPKVEYGLSELGEQLAPMLTMLCDFGTTYIESYPDEVSYTDQKHTLEVASKNLRGT</sequence>
<evidence type="ECO:0000313" key="5">
    <source>
        <dbReference type="EMBL" id="MCY9596285.1"/>
    </source>
</evidence>
<dbReference type="Gene3D" id="1.10.10.10">
    <property type="entry name" value="Winged helix-like DNA-binding domain superfamily/Winged helix DNA-binding domain"/>
    <property type="match status" value="1"/>
</dbReference>
<dbReference type="Proteomes" id="UP000288943">
    <property type="component" value="Chromosome"/>
</dbReference>
<dbReference type="GO" id="GO:0003677">
    <property type="term" value="F:DNA binding"/>
    <property type="evidence" value="ECO:0007669"/>
    <property type="project" value="UniProtKB-KW"/>
</dbReference>
<evidence type="ECO:0000256" key="2">
    <source>
        <dbReference type="ARBA" id="ARBA00023125"/>
    </source>
</evidence>
<gene>
    <name evidence="5" type="ORF">M5X16_10925</name>
    <name evidence="6" type="ORF">PC41400_17220</name>
</gene>
<dbReference type="AlphaFoldDB" id="A0A410WXY4"/>
<dbReference type="EMBL" id="JAMDMJ010000013">
    <property type="protein sequence ID" value="MCY9596285.1"/>
    <property type="molecule type" value="Genomic_DNA"/>
</dbReference>